<evidence type="ECO:0000313" key="2">
    <source>
        <dbReference type="Proteomes" id="UP000321947"/>
    </source>
</evidence>
<dbReference type="AlphaFoldDB" id="A0A5D3D548"/>
<sequence>MMPFSRRHEQCVETSFSDIASRDRYSRRRQGTLKVPHYRRAPSVSIDGVESKAFMTGFYFRIRNSSHDTIQPTYFLMVPYTLGDPFSMPLDKNTDTRRYREIPDFLYCIDTMWTSVYR</sequence>
<proteinExistence type="predicted"/>
<reference evidence="1 2" key="1">
    <citation type="submission" date="2019-08" db="EMBL/GenBank/DDBJ databases">
        <title>Draft genome sequences of two oriental melons (Cucumis melo L. var makuwa).</title>
        <authorList>
            <person name="Kwon S.-Y."/>
        </authorList>
    </citation>
    <scope>NUCLEOTIDE SEQUENCE [LARGE SCALE GENOMIC DNA]</scope>
    <source>
        <strain evidence="2">cv. Chang Bougi</strain>
        <tissue evidence="1">Leaf</tissue>
    </source>
</reference>
<accession>A0A5D3D548</accession>
<comment type="caution">
    <text evidence="1">The sequence shown here is derived from an EMBL/GenBank/DDBJ whole genome shotgun (WGS) entry which is preliminary data.</text>
</comment>
<evidence type="ECO:0000313" key="1">
    <source>
        <dbReference type="EMBL" id="TYK18654.1"/>
    </source>
</evidence>
<dbReference type="EMBL" id="SSTD01007653">
    <property type="protein sequence ID" value="TYK18654.1"/>
    <property type="molecule type" value="Genomic_DNA"/>
</dbReference>
<dbReference type="Proteomes" id="UP000321947">
    <property type="component" value="Unassembled WGS sequence"/>
</dbReference>
<protein>
    <submittedName>
        <fullName evidence="1">Uncharacterized protein</fullName>
    </submittedName>
</protein>
<organism evidence="1 2">
    <name type="scientific">Cucumis melo var. makuwa</name>
    <name type="common">Oriental melon</name>
    <dbReference type="NCBI Taxonomy" id="1194695"/>
    <lineage>
        <taxon>Eukaryota</taxon>
        <taxon>Viridiplantae</taxon>
        <taxon>Streptophyta</taxon>
        <taxon>Embryophyta</taxon>
        <taxon>Tracheophyta</taxon>
        <taxon>Spermatophyta</taxon>
        <taxon>Magnoliopsida</taxon>
        <taxon>eudicotyledons</taxon>
        <taxon>Gunneridae</taxon>
        <taxon>Pentapetalae</taxon>
        <taxon>rosids</taxon>
        <taxon>fabids</taxon>
        <taxon>Cucurbitales</taxon>
        <taxon>Cucurbitaceae</taxon>
        <taxon>Benincaseae</taxon>
        <taxon>Cucumis</taxon>
    </lineage>
</organism>
<gene>
    <name evidence="1" type="ORF">E5676_scaffold390G00170</name>
</gene>
<name>A0A5D3D548_CUCMM</name>